<dbReference type="PROSITE" id="PS51471">
    <property type="entry name" value="FE2OG_OXY"/>
    <property type="match status" value="1"/>
</dbReference>
<feature type="domain" description="Fe2OG dioxygenase" evidence="1">
    <location>
        <begin position="98"/>
        <end position="201"/>
    </location>
</feature>
<dbReference type="InterPro" id="IPR005123">
    <property type="entry name" value="Oxoglu/Fe-dep_dioxygenase_dom"/>
</dbReference>
<dbReference type="Gene3D" id="2.60.120.590">
    <property type="entry name" value="Alpha-ketoglutarate-dependent dioxygenase AlkB-like"/>
    <property type="match status" value="1"/>
</dbReference>
<reference evidence="2 3" key="1">
    <citation type="submission" date="2021-04" db="EMBL/GenBank/DDBJ databases">
        <authorList>
            <person name="Pira H."/>
            <person name="Risdian C."/>
            <person name="Wink J."/>
        </authorList>
    </citation>
    <scope>NUCLEOTIDE SEQUENCE [LARGE SCALE GENOMIC DNA]</scope>
    <source>
        <strain evidence="2 3">WH53</strain>
    </source>
</reference>
<name>A0ABS5ZBZ5_9GAMM</name>
<dbReference type="EMBL" id="JAGSOY010000019">
    <property type="protein sequence ID" value="MBU2711403.1"/>
    <property type="molecule type" value="Genomic_DNA"/>
</dbReference>
<dbReference type="PANTHER" id="PTHR31573:SF1">
    <property type="entry name" value="DNA OXIDATIVE DEMETHYLASE ALKBH2"/>
    <property type="match status" value="1"/>
</dbReference>
<proteinExistence type="predicted"/>
<organism evidence="2 3">
    <name type="scientific">Zooshikella harenae</name>
    <dbReference type="NCBI Taxonomy" id="2827238"/>
    <lineage>
        <taxon>Bacteria</taxon>
        <taxon>Pseudomonadati</taxon>
        <taxon>Pseudomonadota</taxon>
        <taxon>Gammaproteobacteria</taxon>
        <taxon>Oceanospirillales</taxon>
        <taxon>Zooshikellaceae</taxon>
        <taxon>Zooshikella</taxon>
    </lineage>
</organism>
<dbReference type="SUPFAM" id="SSF51197">
    <property type="entry name" value="Clavaminate synthase-like"/>
    <property type="match status" value="1"/>
</dbReference>
<dbReference type="RefSeq" id="WP_215819564.1">
    <property type="nucleotide sequence ID" value="NZ_JAGSOY010000019.1"/>
</dbReference>
<dbReference type="GO" id="GO:0051213">
    <property type="term" value="F:dioxygenase activity"/>
    <property type="evidence" value="ECO:0007669"/>
    <property type="project" value="UniProtKB-KW"/>
</dbReference>
<keyword evidence="3" id="KW-1185">Reference proteome</keyword>
<dbReference type="Pfam" id="PF13532">
    <property type="entry name" value="2OG-FeII_Oxy_2"/>
    <property type="match status" value="1"/>
</dbReference>
<keyword evidence="2" id="KW-0560">Oxidoreductase</keyword>
<dbReference type="InterPro" id="IPR037151">
    <property type="entry name" value="AlkB-like_sf"/>
</dbReference>
<gene>
    <name evidence="2" type="ORF">KCG35_10065</name>
</gene>
<comment type="caution">
    <text evidence="2">The sequence shown here is derived from an EMBL/GenBank/DDBJ whole genome shotgun (WGS) entry which is preliminary data.</text>
</comment>
<protein>
    <submittedName>
        <fullName evidence="2">Alpha-ketoglutarate-dependent dioxygenase AlkB</fullName>
    </submittedName>
</protein>
<dbReference type="InterPro" id="IPR032852">
    <property type="entry name" value="ALKBH2"/>
</dbReference>
<dbReference type="InterPro" id="IPR027450">
    <property type="entry name" value="AlkB-like"/>
</dbReference>
<keyword evidence="2" id="KW-0223">Dioxygenase</keyword>
<evidence type="ECO:0000313" key="3">
    <source>
        <dbReference type="Proteomes" id="UP000690515"/>
    </source>
</evidence>
<dbReference type="Proteomes" id="UP000690515">
    <property type="component" value="Unassembled WGS sequence"/>
</dbReference>
<dbReference type="PANTHER" id="PTHR31573">
    <property type="entry name" value="ALPHA-KETOGLUTARATE-DEPENDENT DIOXYGENASE ALKB HOMOLOG 2"/>
    <property type="match status" value="1"/>
</dbReference>
<evidence type="ECO:0000313" key="2">
    <source>
        <dbReference type="EMBL" id="MBU2711403.1"/>
    </source>
</evidence>
<evidence type="ECO:0000259" key="1">
    <source>
        <dbReference type="PROSITE" id="PS51471"/>
    </source>
</evidence>
<sequence>MAPRFHWLTLPDGEVGYLSQLFNLSEQQAYFQFLMNSVDWQYETLSLFGKQVVVPRKVAWYGDSEAVYAYSGVLHQPLPWTAELTKIKQKVEHVCGEHFNSVLLNLYQNGADYMGWHSDDEPELGDDPVIASVSFGASRDFKLRHKKYRKSQQPVVTQTLISGSCLLMKGATQRYWQHSVPKRSLNKVSEPRVNLTFRLVKLAEI</sequence>
<accession>A0ABS5ZBZ5</accession>